<comment type="similarity">
    <text evidence="1">Belongs to the intimin/invasin family.</text>
</comment>
<protein>
    <submittedName>
        <fullName evidence="4">Ig-like domain-containing protein</fullName>
    </submittedName>
</protein>
<accession>A0ABS8BMF7</accession>
<feature type="domain" description="Big-1" evidence="3">
    <location>
        <begin position="275"/>
        <end position="370"/>
    </location>
</feature>
<organism evidence="4 5">
    <name type="scientific">Deefgea salmonis</name>
    <dbReference type="NCBI Taxonomy" id="2875502"/>
    <lineage>
        <taxon>Bacteria</taxon>
        <taxon>Pseudomonadati</taxon>
        <taxon>Pseudomonadota</taxon>
        <taxon>Betaproteobacteria</taxon>
        <taxon>Neisseriales</taxon>
        <taxon>Chitinibacteraceae</taxon>
        <taxon>Deefgea</taxon>
    </lineage>
</organism>
<evidence type="ECO:0000256" key="1">
    <source>
        <dbReference type="ARBA" id="ARBA00010116"/>
    </source>
</evidence>
<gene>
    <name evidence="4" type="ORF">LG219_11650</name>
</gene>
<evidence type="ECO:0000313" key="5">
    <source>
        <dbReference type="Proteomes" id="UP001198034"/>
    </source>
</evidence>
<dbReference type="RefSeq" id="WP_226764656.1">
    <property type="nucleotide sequence ID" value="NZ_JAJAWG010000007.1"/>
</dbReference>
<evidence type="ECO:0000256" key="2">
    <source>
        <dbReference type="SAM" id="SignalP"/>
    </source>
</evidence>
<comment type="caution">
    <text evidence="4">The sequence shown here is derived from an EMBL/GenBank/DDBJ whole genome shotgun (WGS) entry which is preliminary data.</text>
</comment>
<sequence>MHSTHRKALIHLAIAAAIASTLTACGGGGPSGADLIAGGSSGGGGGATPTPIPAVAKIVLTPTQATLALGETIQVTALVVDANNSPIAGAVVNFTTDTTLGLLSPNAGLTNAAGQMTTTLSVANISASGKVGELIASAKYKGATGTDQTITNSMAYQIGSSTLKIDSMLAGLTSISANANTSVEVLVSANGKPISGQTVNFSSQCAQANKATIDATAVTNASGKAIASFTDKGCANTDTITATLSNGQSQNVKVAIAPPTAASLSFNAITPTDGVITLKGYASATRPDTAQVQFKVVDATGAPIPGQAVTFALDTSAGGVTLLNAVSGKVTVTTDSNGIANATVISGNQPTSIRVTATAGALSSTSGKLAISSGFPDQDSISLAADKYNINGWNYDGTEAKITMRFADHFNNPVPDGTAINFITDGGRIGTGTQGSCTTVDSSCQITLTSQNPRPINGRVHVVAYAIGEESFFDRYNPTIDPLTSKAIGFNLVADQDSELKDDTGKSTDIGEAFIDKDEDTVFNNNDQLIDFNFDGIYQAADGKLNASLCKSSTFTKCASQKTLYIFKQATFIFSSDTPKTPVLSPAAPVTGTCGTNKDYTIYIPDEKGNILPAGTTIAIASTNGQGSVLSGTSHTIGSSAIATDAIVLGQTNFGFKLQFATTCPATQNSGILTITVTTPAGGGQAAKITTFPYNYTITP</sequence>
<evidence type="ECO:0000313" key="4">
    <source>
        <dbReference type="EMBL" id="MCB5196923.1"/>
    </source>
</evidence>
<dbReference type="Proteomes" id="UP001198034">
    <property type="component" value="Unassembled WGS sequence"/>
</dbReference>
<feature type="domain" description="Big-1" evidence="3">
    <location>
        <begin position="165"/>
        <end position="257"/>
    </location>
</feature>
<feature type="signal peptide" evidence="2">
    <location>
        <begin position="1"/>
        <end position="24"/>
    </location>
</feature>
<dbReference type="PROSITE" id="PS51127">
    <property type="entry name" value="BIG1"/>
    <property type="match status" value="2"/>
</dbReference>
<proteinExistence type="inferred from homology"/>
<dbReference type="Gene3D" id="2.60.40.10">
    <property type="entry name" value="Immunoglobulins"/>
    <property type="match status" value="4"/>
</dbReference>
<dbReference type="SUPFAM" id="SSF49373">
    <property type="entry name" value="Invasin/intimin cell-adhesion fragments"/>
    <property type="match status" value="3"/>
</dbReference>
<dbReference type="InterPro" id="IPR003344">
    <property type="entry name" value="Big_1_dom"/>
</dbReference>
<evidence type="ECO:0000259" key="3">
    <source>
        <dbReference type="PROSITE" id="PS51127"/>
    </source>
</evidence>
<dbReference type="SMART" id="SM00634">
    <property type="entry name" value="BID_1"/>
    <property type="match status" value="3"/>
</dbReference>
<keyword evidence="5" id="KW-1185">Reference proteome</keyword>
<dbReference type="EMBL" id="JAJAWG010000007">
    <property type="protein sequence ID" value="MCB5196923.1"/>
    <property type="molecule type" value="Genomic_DNA"/>
</dbReference>
<dbReference type="InterPro" id="IPR013783">
    <property type="entry name" value="Ig-like_fold"/>
</dbReference>
<dbReference type="PROSITE" id="PS51257">
    <property type="entry name" value="PROKAR_LIPOPROTEIN"/>
    <property type="match status" value="1"/>
</dbReference>
<dbReference type="InterPro" id="IPR008964">
    <property type="entry name" value="Invasin/intimin_cell_adhesion"/>
</dbReference>
<reference evidence="4 5" key="1">
    <citation type="submission" date="2021-10" db="EMBL/GenBank/DDBJ databases">
        <authorList>
            <person name="Chen M."/>
        </authorList>
    </citation>
    <scope>NUCLEOTIDE SEQUENCE [LARGE SCALE GENOMIC DNA]</scope>
    <source>
        <strain evidence="4 5">H3-26</strain>
    </source>
</reference>
<name>A0ABS8BMF7_9NEIS</name>
<feature type="chain" id="PRO_5045562278" evidence="2">
    <location>
        <begin position="25"/>
        <end position="700"/>
    </location>
</feature>
<keyword evidence="2" id="KW-0732">Signal</keyword>